<reference evidence="4 5" key="1">
    <citation type="journal article" date="2020" name="Front. Plant Sci.">
        <title>Isolation of Rhizosphere Bacteria That Improve Quality and Water Stress Tolerance in Greenhouse Ornamentals.</title>
        <authorList>
            <person name="Nordstedt N.P."/>
            <person name="Jones M.L."/>
        </authorList>
    </citation>
    <scope>NUCLEOTIDE SEQUENCE [LARGE SCALE GENOMIC DNA]</scope>
    <source>
        <strain evidence="4 5">C7D2</strain>
    </source>
</reference>
<keyword evidence="2" id="KW-0964">Secreted</keyword>
<dbReference type="Proteomes" id="UP000536720">
    <property type="component" value="Unassembled WGS sequence"/>
</dbReference>
<dbReference type="PROSITE" id="PS00330">
    <property type="entry name" value="HEMOLYSIN_CALCIUM"/>
    <property type="match status" value="2"/>
</dbReference>
<dbReference type="InterPro" id="IPR050557">
    <property type="entry name" value="RTX_toxin/Mannuronan_C5-epim"/>
</dbReference>
<dbReference type="InterPro" id="IPR001343">
    <property type="entry name" value="Hemolysn_Ca-bd"/>
</dbReference>
<accession>A0A7Y6DIX7</accession>
<comment type="caution">
    <text evidence="4">The sequence shown here is derived from an EMBL/GenBank/DDBJ whole genome shotgun (WGS) entry which is preliminary data.</text>
</comment>
<evidence type="ECO:0000313" key="5">
    <source>
        <dbReference type="Proteomes" id="UP000536720"/>
    </source>
</evidence>
<dbReference type="GO" id="GO:0005576">
    <property type="term" value="C:extracellular region"/>
    <property type="evidence" value="ECO:0007669"/>
    <property type="project" value="UniProtKB-SubCell"/>
</dbReference>
<sequence>ETSTLDSEIDTVRSSVSWSLGANLENLTLTGVAAINGTGNALDNVLIGNAASNTLTGGAGNDQLDGGAGNDLLIGGIGTDTLTGGAGADRFVFSALNELGIGDARDVILDFSRLQGDKLDLSKLDANILATGINKFSFIDSADFSGAGQLRFVDHVLSGNIDGNLGADFEIQLVGVNTFSASDLVA</sequence>
<dbReference type="PANTHER" id="PTHR38340">
    <property type="entry name" value="S-LAYER PROTEIN"/>
    <property type="match status" value="1"/>
</dbReference>
<dbReference type="GO" id="GO:0005509">
    <property type="term" value="F:calcium ion binding"/>
    <property type="evidence" value="ECO:0007669"/>
    <property type="project" value="InterPro"/>
</dbReference>
<protein>
    <submittedName>
        <fullName evidence="4">Calcium-binding protein</fullName>
    </submittedName>
</protein>
<name>A0A7Y6DIX7_9PSED</name>
<dbReference type="AlphaFoldDB" id="A0A7Y6DIX7"/>
<evidence type="ECO:0000313" key="4">
    <source>
        <dbReference type="EMBL" id="NUT88693.1"/>
    </source>
</evidence>
<evidence type="ECO:0000256" key="3">
    <source>
        <dbReference type="ARBA" id="ARBA00022837"/>
    </source>
</evidence>
<organism evidence="4 5">
    <name type="scientific">Pseudomonas corrugata</name>
    <dbReference type="NCBI Taxonomy" id="47879"/>
    <lineage>
        <taxon>Bacteria</taxon>
        <taxon>Pseudomonadati</taxon>
        <taxon>Pseudomonadota</taxon>
        <taxon>Gammaproteobacteria</taxon>
        <taxon>Pseudomonadales</taxon>
        <taxon>Pseudomonadaceae</taxon>
        <taxon>Pseudomonas</taxon>
    </lineage>
</organism>
<dbReference type="InterPro" id="IPR011049">
    <property type="entry name" value="Serralysin-like_metalloprot_C"/>
</dbReference>
<keyword evidence="3" id="KW-0106">Calcium</keyword>
<dbReference type="EMBL" id="JABFMR010000019">
    <property type="protein sequence ID" value="NUT88693.1"/>
    <property type="molecule type" value="Genomic_DNA"/>
</dbReference>
<evidence type="ECO:0000256" key="1">
    <source>
        <dbReference type="ARBA" id="ARBA00004613"/>
    </source>
</evidence>
<gene>
    <name evidence="4" type="ORF">HNO91_19875</name>
</gene>
<dbReference type="PANTHER" id="PTHR38340:SF1">
    <property type="entry name" value="S-LAYER PROTEIN"/>
    <property type="match status" value="1"/>
</dbReference>
<dbReference type="PRINTS" id="PR00313">
    <property type="entry name" value="CABNDNGRPT"/>
</dbReference>
<dbReference type="Pfam" id="PF00353">
    <property type="entry name" value="HemolysinCabind"/>
    <property type="match status" value="1"/>
</dbReference>
<dbReference type="InterPro" id="IPR018511">
    <property type="entry name" value="Hemolysin-typ_Ca-bd_CS"/>
</dbReference>
<comment type="subcellular location">
    <subcellularLocation>
        <location evidence="1">Secreted</location>
    </subcellularLocation>
</comment>
<dbReference type="SUPFAM" id="SSF51120">
    <property type="entry name" value="beta-Roll"/>
    <property type="match status" value="1"/>
</dbReference>
<evidence type="ECO:0000256" key="2">
    <source>
        <dbReference type="ARBA" id="ARBA00022525"/>
    </source>
</evidence>
<proteinExistence type="predicted"/>
<dbReference type="Gene3D" id="2.150.10.10">
    <property type="entry name" value="Serralysin-like metalloprotease, C-terminal"/>
    <property type="match status" value="1"/>
</dbReference>
<feature type="non-terminal residue" evidence="4">
    <location>
        <position position="1"/>
    </location>
</feature>